<dbReference type="Proteomes" id="UP001595711">
    <property type="component" value="Unassembled WGS sequence"/>
</dbReference>
<evidence type="ECO:0000313" key="2">
    <source>
        <dbReference type="EMBL" id="MFC3674715.1"/>
    </source>
</evidence>
<accession>A0ABV7VBE1</accession>
<proteinExistence type="predicted"/>
<evidence type="ECO:0000259" key="1">
    <source>
        <dbReference type="Pfam" id="PF07475"/>
    </source>
</evidence>
<dbReference type="CDD" id="cd01918">
    <property type="entry name" value="HprK_C"/>
    <property type="match status" value="1"/>
</dbReference>
<evidence type="ECO:0000313" key="3">
    <source>
        <dbReference type="Proteomes" id="UP001595711"/>
    </source>
</evidence>
<gene>
    <name evidence="2" type="ORF">ACFOOQ_04115</name>
</gene>
<protein>
    <submittedName>
        <fullName evidence="2">HPr kinase/phosphorylase</fullName>
    </submittedName>
</protein>
<dbReference type="InterPro" id="IPR027417">
    <property type="entry name" value="P-loop_NTPase"/>
</dbReference>
<dbReference type="SUPFAM" id="SSF53795">
    <property type="entry name" value="PEP carboxykinase-like"/>
    <property type="match status" value="1"/>
</dbReference>
<feature type="domain" description="HPr kinase/phosphorylase C-terminal" evidence="1">
    <location>
        <begin position="3"/>
        <end position="77"/>
    </location>
</feature>
<keyword evidence="3" id="KW-1185">Reference proteome</keyword>
<keyword evidence="2" id="KW-0418">Kinase</keyword>
<organism evidence="2 3">
    <name type="scientific">Ferrovibrio xuzhouensis</name>
    <dbReference type="NCBI Taxonomy" id="1576914"/>
    <lineage>
        <taxon>Bacteria</taxon>
        <taxon>Pseudomonadati</taxon>
        <taxon>Pseudomonadota</taxon>
        <taxon>Alphaproteobacteria</taxon>
        <taxon>Rhodospirillales</taxon>
        <taxon>Rhodospirillaceae</taxon>
        <taxon>Ferrovibrio</taxon>
    </lineage>
</organism>
<dbReference type="Gene3D" id="3.40.50.300">
    <property type="entry name" value="P-loop containing nucleotide triphosphate hydrolases"/>
    <property type="match status" value="1"/>
</dbReference>
<keyword evidence="2" id="KW-0808">Transferase</keyword>
<name>A0ABV7VBE1_9PROT</name>
<dbReference type="EMBL" id="JBHRYJ010000001">
    <property type="protein sequence ID" value="MFC3674715.1"/>
    <property type="molecule type" value="Genomic_DNA"/>
</dbReference>
<comment type="caution">
    <text evidence="2">The sequence shown here is derived from an EMBL/GenBank/DDBJ whole genome shotgun (WGS) entry which is preliminary data.</text>
</comment>
<sequence length="157" mass="16585">MLTIHASCVAFTGAAVLLRGPSGSGKSDLAFRMIEAGCRLVADDRTILTRDDARLIAAAPETIRGLIEIRGLGPVEMIPAAATPVVLVIDLVPQDEVPRLPDPQHETLLGIDLPCLKLAPFTASAAAVARLALMRAATGRLFEPAEARALQRDVHHG</sequence>
<dbReference type="InterPro" id="IPR011104">
    <property type="entry name" value="Hpr_kin/Pase_C"/>
</dbReference>
<dbReference type="RefSeq" id="WP_379722102.1">
    <property type="nucleotide sequence ID" value="NZ_JBHRYJ010000001.1"/>
</dbReference>
<reference evidence="3" key="1">
    <citation type="journal article" date="2019" name="Int. J. Syst. Evol. Microbiol.">
        <title>The Global Catalogue of Microorganisms (GCM) 10K type strain sequencing project: providing services to taxonomists for standard genome sequencing and annotation.</title>
        <authorList>
            <consortium name="The Broad Institute Genomics Platform"/>
            <consortium name="The Broad Institute Genome Sequencing Center for Infectious Disease"/>
            <person name="Wu L."/>
            <person name="Ma J."/>
        </authorList>
    </citation>
    <scope>NUCLEOTIDE SEQUENCE [LARGE SCALE GENOMIC DNA]</scope>
    <source>
        <strain evidence="3">KCTC 42182</strain>
    </source>
</reference>
<dbReference type="GO" id="GO:0016301">
    <property type="term" value="F:kinase activity"/>
    <property type="evidence" value="ECO:0007669"/>
    <property type="project" value="UniProtKB-KW"/>
</dbReference>
<dbReference type="Pfam" id="PF07475">
    <property type="entry name" value="Hpr_kinase_C"/>
    <property type="match status" value="1"/>
</dbReference>